<evidence type="ECO:0000313" key="9">
    <source>
        <dbReference type="EMBL" id="KAA0056617.1"/>
    </source>
</evidence>
<protein>
    <submittedName>
        <fullName evidence="10">Glycosyltransferase family 92 protein</fullName>
    </submittedName>
</protein>
<dbReference type="PANTHER" id="PTHR21461:SF55">
    <property type="entry name" value="GLYCOSYLTRANSFERASE FAMILY 92 PROTEIN"/>
    <property type="match status" value="1"/>
</dbReference>
<feature type="region of interest" description="Disordered" evidence="8">
    <location>
        <begin position="1"/>
        <end position="29"/>
    </location>
</feature>
<dbReference type="STRING" id="1194695.A0A5D3DL10"/>
<gene>
    <name evidence="10" type="ORF">E5676_scaffold205G00690</name>
    <name evidence="9" type="ORF">E6C27_scaffold288G001350</name>
</gene>
<dbReference type="EMBL" id="SSTD01003946">
    <property type="protein sequence ID" value="TYK24301.1"/>
    <property type="molecule type" value="Genomic_DNA"/>
</dbReference>
<feature type="compositionally biased region" description="Polar residues" evidence="8">
    <location>
        <begin position="1"/>
        <end position="10"/>
    </location>
</feature>
<comment type="subcellular location">
    <subcellularLocation>
        <location evidence="1">Membrane</location>
        <topology evidence="1">Single-pass membrane protein</topology>
    </subcellularLocation>
</comment>
<proteinExistence type="inferred from homology"/>
<accession>A0A5D3DL10</accession>
<dbReference type="OrthoDB" id="2526284at2759"/>
<keyword evidence="3" id="KW-0328">Glycosyltransferase</keyword>
<reference evidence="11 12" key="1">
    <citation type="submission" date="2019-08" db="EMBL/GenBank/DDBJ databases">
        <title>Draft genome sequences of two oriental melons (Cucumis melo L. var makuwa).</title>
        <authorList>
            <person name="Kwon S.-Y."/>
        </authorList>
    </citation>
    <scope>NUCLEOTIDE SEQUENCE [LARGE SCALE GENOMIC DNA]</scope>
    <source>
        <strain evidence="12">cv. Chang Bougi</strain>
        <strain evidence="11">cv. SW 3</strain>
        <tissue evidence="10">Leaf</tissue>
    </source>
</reference>
<evidence type="ECO:0000256" key="1">
    <source>
        <dbReference type="ARBA" id="ARBA00004167"/>
    </source>
</evidence>
<dbReference type="InterPro" id="IPR008166">
    <property type="entry name" value="Glyco_transf_92"/>
</dbReference>
<dbReference type="Proteomes" id="UP000321393">
    <property type="component" value="Unassembled WGS sequence"/>
</dbReference>
<dbReference type="GO" id="GO:0005737">
    <property type="term" value="C:cytoplasm"/>
    <property type="evidence" value="ECO:0007669"/>
    <property type="project" value="TreeGrafter"/>
</dbReference>
<dbReference type="GO" id="GO:0016020">
    <property type="term" value="C:membrane"/>
    <property type="evidence" value="ECO:0007669"/>
    <property type="project" value="UniProtKB-SubCell"/>
</dbReference>
<name>A0A5D3DL10_CUCMM</name>
<keyword evidence="5" id="KW-0812">Transmembrane</keyword>
<dbReference type="PANTHER" id="PTHR21461">
    <property type="entry name" value="GLYCOSYLTRANSFERASE FAMILY 92 PROTEIN"/>
    <property type="match status" value="1"/>
</dbReference>
<dbReference type="Pfam" id="PF01697">
    <property type="entry name" value="Glyco_transf_92"/>
    <property type="match status" value="1"/>
</dbReference>
<evidence type="ECO:0000256" key="4">
    <source>
        <dbReference type="ARBA" id="ARBA00022679"/>
    </source>
</evidence>
<evidence type="ECO:0000313" key="12">
    <source>
        <dbReference type="Proteomes" id="UP000321947"/>
    </source>
</evidence>
<evidence type="ECO:0000256" key="3">
    <source>
        <dbReference type="ARBA" id="ARBA00022676"/>
    </source>
</evidence>
<sequence>MTSQSNTSKALNDIGKRSNTRRHSREIQSFEDTPPFEVTKNIWEQISKPPKGGIVIKENPAIDEHYSFSEHSSEEMPHPNIMSVMGIKPRTFEELATHAHDMELSIANRGAKDFLVPKMGSDKNETDDTEKIANSVIKESMVVHATPLKCFTKRKETKIERKHDDDEKRCPTLKERQEKVYPFPDSDVADMLEQLLQNQLIQLLVCKQPEQAGKVDDLNYCKYHRVISHPIGKCFMLKELILKLAREKKIELDIDEVAQTNHVAVEMTSSVSPLTNSRQLVHTLPNPLNKALYDDSSLHFLSSLQETVTLPDQALVFLNHPQTVRPFPKEDINCVYFAANSSVPHRWRPPIDVDGEEHLQKQMVRCPLPPPGFTVSIRVRSNPQLQGGNSHQWDFLVYEALVDRDNTTVVFIKGLGLRPERVSNASKFECVYGWDFRKIKFLLRSNVISIAQEIARCTTPLSVLSNPNRTHDSIKVSIRVKGGGTLNSIARPLLSPRLITPHRKPYEMCLCTMLRNQAQFLKEWVIYHAHLGVRRWFVYDNNSDDDIEDVIASIFNVKHNISRHIWPWIKTQEAGFAHCALRARNSCKWVGFIDVDEFFFLPSGLSLLDVLRNQAKNASVGEIRVSCHSFGPSGLTRMPPQGVTVGYTCRKATAERHKSIVNPEVLNSTLINVVHHFHLRDGFHYMNLERSEMVINHYKYQVWEVFKEKFYRRVATYVADWQEEQNVGSKDRAPGLGTKAVEPEDWSSRFCEVNDTGLRDMVLQNLANRRTHLLPWQEEHRRRRRRSRKKGMHKG</sequence>
<dbReference type="AlphaFoldDB" id="A0A5D3DL10"/>
<evidence type="ECO:0000313" key="11">
    <source>
        <dbReference type="Proteomes" id="UP000321393"/>
    </source>
</evidence>
<evidence type="ECO:0000256" key="5">
    <source>
        <dbReference type="ARBA" id="ARBA00022692"/>
    </source>
</evidence>
<dbReference type="Proteomes" id="UP000321947">
    <property type="component" value="Unassembled WGS sequence"/>
</dbReference>
<evidence type="ECO:0000256" key="2">
    <source>
        <dbReference type="ARBA" id="ARBA00007647"/>
    </source>
</evidence>
<evidence type="ECO:0000256" key="7">
    <source>
        <dbReference type="ARBA" id="ARBA00023136"/>
    </source>
</evidence>
<dbReference type="EMBL" id="SSTE01007373">
    <property type="protein sequence ID" value="KAA0056617.1"/>
    <property type="molecule type" value="Genomic_DNA"/>
</dbReference>
<comment type="similarity">
    <text evidence="2">Belongs to the glycosyltransferase 92 family.</text>
</comment>
<keyword evidence="4 10" id="KW-0808">Transferase</keyword>
<evidence type="ECO:0000313" key="10">
    <source>
        <dbReference type="EMBL" id="TYK24301.1"/>
    </source>
</evidence>
<evidence type="ECO:0000256" key="8">
    <source>
        <dbReference type="SAM" id="MobiDB-lite"/>
    </source>
</evidence>
<keyword evidence="6" id="KW-1133">Transmembrane helix</keyword>
<comment type="caution">
    <text evidence="10">The sequence shown here is derived from an EMBL/GenBank/DDBJ whole genome shotgun (WGS) entry which is preliminary data.</text>
</comment>
<keyword evidence="7" id="KW-0472">Membrane</keyword>
<evidence type="ECO:0000256" key="6">
    <source>
        <dbReference type="ARBA" id="ARBA00022989"/>
    </source>
</evidence>
<dbReference type="GO" id="GO:0016757">
    <property type="term" value="F:glycosyltransferase activity"/>
    <property type="evidence" value="ECO:0007669"/>
    <property type="project" value="UniProtKB-KW"/>
</dbReference>
<organism evidence="10 12">
    <name type="scientific">Cucumis melo var. makuwa</name>
    <name type="common">Oriental melon</name>
    <dbReference type="NCBI Taxonomy" id="1194695"/>
    <lineage>
        <taxon>Eukaryota</taxon>
        <taxon>Viridiplantae</taxon>
        <taxon>Streptophyta</taxon>
        <taxon>Embryophyta</taxon>
        <taxon>Tracheophyta</taxon>
        <taxon>Spermatophyta</taxon>
        <taxon>Magnoliopsida</taxon>
        <taxon>eudicotyledons</taxon>
        <taxon>Gunneridae</taxon>
        <taxon>Pentapetalae</taxon>
        <taxon>rosids</taxon>
        <taxon>fabids</taxon>
        <taxon>Cucurbitales</taxon>
        <taxon>Cucurbitaceae</taxon>
        <taxon>Benincaseae</taxon>
        <taxon>Cucumis</taxon>
    </lineage>
</organism>